<dbReference type="STRING" id="243265.plu3118"/>
<dbReference type="Pfam" id="PF24806">
    <property type="entry name" value="DUF7706"/>
    <property type="match status" value="1"/>
</dbReference>
<reference evidence="2" key="1">
    <citation type="journal article" date="2003" name="Nat. Biotechnol.">
        <title>The genome sequence of the entomopathogenic bacterium Photorhabdus luminescens.</title>
        <authorList>
            <person name="Duchaud E."/>
            <person name="Rusniok C."/>
            <person name="Frangeul L."/>
            <person name="Buchrieser C."/>
            <person name="Givaudan A."/>
            <person name="Taourit S."/>
            <person name="Bocs S."/>
            <person name="Boursaux-Eude C."/>
            <person name="Chandler M."/>
            <person name="Charles J.-F."/>
            <person name="Dassa E."/>
            <person name="Derose R."/>
            <person name="Derzelle S."/>
            <person name="Freyssinet G."/>
            <person name="Gaudriault S."/>
            <person name="Medigue C."/>
            <person name="Lanois A."/>
            <person name="Powell K."/>
            <person name="Siguier P."/>
            <person name="Vincent R."/>
            <person name="Wingate V."/>
            <person name="Zouine M."/>
            <person name="Glaser P."/>
            <person name="Boemare N."/>
            <person name="Danchin A."/>
            <person name="Kunst F."/>
        </authorList>
    </citation>
    <scope>NUCLEOTIDE SEQUENCE [LARGE SCALE GENOMIC DNA]</scope>
    <source>
        <strain evidence="2">DSM 15139 / CIP 105565 / TT01</strain>
    </source>
</reference>
<organism evidence="1 2">
    <name type="scientific">Photorhabdus laumondii subsp. laumondii (strain DSM 15139 / CIP 105565 / TT01)</name>
    <name type="common">Photorhabdus luminescens subsp. laumondii</name>
    <dbReference type="NCBI Taxonomy" id="243265"/>
    <lineage>
        <taxon>Bacteria</taxon>
        <taxon>Pseudomonadati</taxon>
        <taxon>Pseudomonadota</taxon>
        <taxon>Gammaproteobacteria</taxon>
        <taxon>Enterobacterales</taxon>
        <taxon>Morganellaceae</taxon>
        <taxon>Photorhabdus</taxon>
    </lineage>
</organism>
<dbReference type="Proteomes" id="UP000002514">
    <property type="component" value="Chromosome"/>
</dbReference>
<dbReference type="EMBL" id="BX571869">
    <property type="protein sequence ID" value="CAE15492.1"/>
    <property type="molecule type" value="Genomic_DNA"/>
</dbReference>
<name>Q7N2G2_PHOLL</name>
<dbReference type="HOGENOM" id="CLU_2234002_0_0_6"/>
<proteinExistence type="predicted"/>
<evidence type="ECO:0000313" key="1">
    <source>
        <dbReference type="EMBL" id="CAE15492.1"/>
    </source>
</evidence>
<evidence type="ECO:0000313" key="2">
    <source>
        <dbReference type="Proteomes" id="UP000002514"/>
    </source>
</evidence>
<sequence>MCTLPILAHFFPDVSAGFRPAFSARTGFYQEPVAAVQLACAADAGWPGAGGPGPQVKLFSGEPPPAGADGAEIRACAVNDEEAYQIKDAISKLQSALVYCGYAPR</sequence>
<dbReference type="AlphaFoldDB" id="Q7N2G2"/>
<dbReference type="KEGG" id="plu:plu3118"/>
<dbReference type="InterPro" id="IPR056123">
    <property type="entry name" value="DUF7706"/>
</dbReference>
<gene>
    <name evidence="1" type="ordered locus">plu3118</name>
</gene>
<accession>Q7N2G2</accession>
<protein>
    <submittedName>
        <fullName evidence="1">Photorhabdus luminescens subsp. laumondii TTO1 complete genome segment 11/17</fullName>
    </submittedName>
</protein>
<keyword evidence="2" id="KW-1185">Reference proteome</keyword>